<accession>A0A378WKA1</accession>
<dbReference type="AlphaFoldDB" id="A0A378WKA1"/>
<organism evidence="2 3">
    <name type="scientific">Nocardia africana</name>
    <dbReference type="NCBI Taxonomy" id="134964"/>
    <lineage>
        <taxon>Bacteria</taxon>
        <taxon>Bacillati</taxon>
        <taxon>Actinomycetota</taxon>
        <taxon>Actinomycetes</taxon>
        <taxon>Mycobacteriales</taxon>
        <taxon>Nocardiaceae</taxon>
        <taxon>Nocardia</taxon>
    </lineage>
</organism>
<keyword evidence="1" id="KW-1133">Transmembrane helix</keyword>
<keyword evidence="1" id="KW-0472">Membrane</keyword>
<gene>
    <name evidence="2" type="ORF">NCTC13184_00511</name>
</gene>
<dbReference type="EMBL" id="UGRU01000001">
    <property type="protein sequence ID" value="SUA41177.1"/>
    <property type="molecule type" value="Genomic_DNA"/>
</dbReference>
<evidence type="ECO:0000313" key="2">
    <source>
        <dbReference type="EMBL" id="SUA41177.1"/>
    </source>
</evidence>
<keyword evidence="1" id="KW-0812">Transmembrane</keyword>
<name>A0A378WKA1_9NOCA</name>
<feature type="transmembrane region" description="Helical" evidence="1">
    <location>
        <begin position="7"/>
        <end position="32"/>
    </location>
</feature>
<evidence type="ECO:0000313" key="3">
    <source>
        <dbReference type="Proteomes" id="UP000255082"/>
    </source>
</evidence>
<sequence>MAVALVVMVVMVVAFGAIVAAFVPIITAIVGLGSATSVIFLGTSFMSVPSFTISVFGSFLLESDATAESMGFALAAAGADGQGGVVDSGVAQPVKVG</sequence>
<dbReference type="RefSeq" id="WP_062965525.1">
    <property type="nucleotide sequence ID" value="NZ_JAJFOE010000001.1"/>
</dbReference>
<feature type="transmembrane region" description="Helical" evidence="1">
    <location>
        <begin position="38"/>
        <end position="61"/>
    </location>
</feature>
<evidence type="ECO:0000256" key="1">
    <source>
        <dbReference type="SAM" id="Phobius"/>
    </source>
</evidence>
<protein>
    <submittedName>
        <fullName evidence="2">Uncharacterized protein</fullName>
    </submittedName>
</protein>
<dbReference type="Proteomes" id="UP000255082">
    <property type="component" value="Unassembled WGS sequence"/>
</dbReference>
<reference evidence="2 3" key="1">
    <citation type="submission" date="2018-06" db="EMBL/GenBank/DDBJ databases">
        <authorList>
            <consortium name="Pathogen Informatics"/>
            <person name="Doyle S."/>
        </authorList>
    </citation>
    <scope>NUCLEOTIDE SEQUENCE [LARGE SCALE GENOMIC DNA]</scope>
    <source>
        <strain evidence="2 3">NCTC13184</strain>
    </source>
</reference>
<proteinExistence type="predicted"/>